<dbReference type="Pfam" id="PF13308">
    <property type="entry name" value="YARHG"/>
    <property type="match status" value="1"/>
</dbReference>
<dbReference type="Gene3D" id="1.20.58.1690">
    <property type="match status" value="1"/>
</dbReference>
<dbReference type="InterPro" id="IPR025582">
    <property type="entry name" value="YARHG_dom"/>
</dbReference>
<evidence type="ECO:0000256" key="1">
    <source>
        <dbReference type="SAM" id="MobiDB-lite"/>
    </source>
</evidence>
<organism evidence="4 5">
    <name type="scientific">Faecalicatena fissicatena</name>
    <dbReference type="NCBI Taxonomy" id="290055"/>
    <lineage>
        <taxon>Bacteria</taxon>
        <taxon>Bacillati</taxon>
        <taxon>Bacillota</taxon>
        <taxon>Clostridia</taxon>
        <taxon>Lachnospirales</taxon>
        <taxon>Lachnospiraceae</taxon>
        <taxon>Faecalicatena</taxon>
    </lineage>
</organism>
<sequence>MKCPYCGQETPDASTFCAECGERLDDMPLDPSLDFPEDPEEQKPRGKKKMPLLIAAAAAVLVLAIAGAVFFFTRTPGDSSSKGGQTAKTEDAAENDTEAEDGADPETEEKPDPSDADFNLTTGGQLRLEGYVRSAAGNQKLLRWDDGLSFYGRNSDGTEILLEDIDRASIDDSLLPEGMLDELSSNQKIRVDGQMYIDSNELYIMPYEISDRDGKDLITAYEKSRMGSEDDSASSSISASGGYILPQSSTRLLTEKDLSGLSLKEINYAKNEIYARHGRMFHSRELQDYFNGQSWYSGTVSPEDFSESVLSDVEKQNAQFLSSAEFSMDPSGYQLDAN</sequence>
<proteinExistence type="predicted"/>
<dbReference type="PANTHER" id="PTHR40038:SF1">
    <property type="entry name" value="MEMBRANE-ASSOCIATED PROTEIN TCAA"/>
    <property type="match status" value="1"/>
</dbReference>
<keyword evidence="2" id="KW-1133">Transmembrane helix</keyword>
<gene>
    <name evidence="4" type="ORF">H7U36_02755</name>
</gene>
<name>A0ABS2E5X2_9FIRM</name>
<dbReference type="Proteomes" id="UP000716906">
    <property type="component" value="Unassembled WGS sequence"/>
</dbReference>
<accession>A0ABS2E5X2</accession>
<keyword evidence="2" id="KW-0472">Membrane</keyword>
<feature type="domain" description="YARHG" evidence="3">
    <location>
        <begin position="241"/>
        <end position="326"/>
    </location>
</feature>
<feature type="region of interest" description="Disordered" evidence="1">
    <location>
        <begin position="76"/>
        <end position="121"/>
    </location>
</feature>
<keyword evidence="2" id="KW-0812">Transmembrane</keyword>
<protein>
    <submittedName>
        <fullName evidence="4">YARHG domain-containing protein</fullName>
    </submittedName>
</protein>
<dbReference type="PANTHER" id="PTHR40038">
    <property type="entry name" value="MEMBRANE-ASSOCIATED PROTEIN TCAA"/>
    <property type="match status" value="1"/>
</dbReference>
<dbReference type="RefSeq" id="WP_191493745.1">
    <property type="nucleotide sequence ID" value="NZ_JACLYY010000002.1"/>
</dbReference>
<feature type="region of interest" description="Disordered" evidence="1">
    <location>
        <begin position="26"/>
        <end position="47"/>
    </location>
</feature>
<feature type="compositionally biased region" description="Acidic residues" evidence="1">
    <location>
        <begin position="92"/>
        <end position="107"/>
    </location>
</feature>
<evidence type="ECO:0000259" key="3">
    <source>
        <dbReference type="SMART" id="SM01324"/>
    </source>
</evidence>
<dbReference type="InterPro" id="IPR038434">
    <property type="entry name" value="YARHG_sf"/>
</dbReference>
<evidence type="ECO:0000256" key="2">
    <source>
        <dbReference type="SAM" id="Phobius"/>
    </source>
</evidence>
<dbReference type="EMBL" id="JACLYY010000002">
    <property type="protein sequence ID" value="MBM6737033.1"/>
    <property type="molecule type" value="Genomic_DNA"/>
</dbReference>
<feature type="transmembrane region" description="Helical" evidence="2">
    <location>
        <begin position="52"/>
        <end position="72"/>
    </location>
</feature>
<evidence type="ECO:0000313" key="5">
    <source>
        <dbReference type="Proteomes" id="UP000716906"/>
    </source>
</evidence>
<comment type="caution">
    <text evidence="4">The sequence shown here is derived from an EMBL/GenBank/DDBJ whole genome shotgun (WGS) entry which is preliminary data.</text>
</comment>
<dbReference type="SMART" id="SM01324">
    <property type="entry name" value="YARHG"/>
    <property type="match status" value="1"/>
</dbReference>
<evidence type="ECO:0000313" key="4">
    <source>
        <dbReference type="EMBL" id="MBM6737033.1"/>
    </source>
</evidence>
<keyword evidence="5" id="KW-1185">Reference proteome</keyword>
<reference evidence="4 5" key="1">
    <citation type="journal article" date="2021" name="Sci. Rep.">
        <title>The distribution of antibiotic resistance genes in chicken gut microbiota commensals.</title>
        <authorList>
            <person name="Juricova H."/>
            <person name="Matiasovicova J."/>
            <person name="Kubasova T."/>
            <person name="Cejkova D."/>
            <person name="Rychlik I."/>
        </authorList>
    </citation>
    <scope>NUCLEOTIDE SEQUENCE [LARGE SCALE GENOMIC DNA]</scope>
    <source>
        <strain evidence="4 5">An773</strain>
    </source>
</reference>